<protein>
    <submittedName>
        <fullName evidence="2">Uncharacterized protein</fullName>
    </submittedName>
</protein>
<feature type="compositionally biased region" description="Polar residues" evidence="1">
    <location>
        <begin position="107"/>
        <end position="116"/>
    </location>
</feature>
<feature type="compositionally biased region" description="Polar residues" evidence="1">
    <location>
        <begin position="162"/>
        <end position="181"/>
    </location>
</feature>
<organism evidence="2 3">
    <name type="scientific">Dibothriocephalus latus</name>
    <name type="common">Fish tapeworm</name>
    <name type="synonym">Diphyllobothrium latum</name>
    <dbReference type="NCBI Taxonomy" id="60516"/>
    <lineage>
        <taxon>Eukaryota</taxon>
        <taxon>Metazoa</taxon>
        <taxon>Spiralia</taxon>
        <taxon>Lophotrochozoa</taxon>
        <taxon>Platyhelminthes</taxon>
        <taxon>Cestoda</taxon>
        <taxon>Eucestoda</taxon>
        <taxon>Diphyllobothriidea</taxon>
        <taxon>Diphyllobothriidae</taxon>
        <taxon>Dibothriocephalus</taxon>
    </lineage>
</organism>
<name>A0A3P7LI14_DIBLA</name>
<keyword evidence="3" id="KW-1185">Reference proteome</keyword>
<feature type="compositionally biased region" description="Acidic residues" evidence="1">
    <location>
        <begin position="196"/>
        <end position="206"/>
    </location>
</feature>
<proteinExistence type="predicted"/>
<gene>
    <name evidence="2" type="ORF">DILT_LOCUS12285</name>
</gene>
<dbReference type="EMBL" id="UYRU01065884">
    <property type="protein sequence ID" value="VDN16454.1"/>
    <property type="molecule type" value="Genomic_DNA"/>
</dbReference>
<evidence type="ECO:0000313" key="3">
    <source>
        <dbReference type="Proteomes" id="UP000281553"/>
    </source>
</evidence>
<feature type="non-terminal residue" evidence="2">
    <location>
        <position position="220"/>
    </location>
</feature>
<dbReference type="OrthoDB" id="6278365at2759"/>
<accession>A0A3P7LI14</accession>
<feature type="compositionally biased region" description="Polar residues" evidence="1">
    <location>
        <begin position="209"/>
        <end position="220"/>
    </location>
</feature>
<feature type="region of interest" description="Disordered" evidence="1">
    <location>
        <begin position="91"/>
        <end position="220"/>
    </location>
</feature>
<dbReference type="AlphaFoldDB" id="A0A3P7LI14"/>
<reference evidence="2 3" key="1">
    <citation type="submission" date="2018-11" db="EMBL/GenBank/DDBJ databases">
        <authorList>
            <consortium name="Pathogen Informatics"/>
        </authorList>
    </citation>
    <scope>NUCLEOTIDE SEQUENCE [LARGE SCALE GENOMIC DNA]</scope>
</reference>
<evidence type="ECO:0000256" key="1">
    <source>
        <dbReference type="SAM" id="MobiDB-lite"/>
    </source>
</evidence>
<evidence type="ECO:0000313" key="2">
    <source>
        <dbReference type="EMBL" id="VDN16454.1"/>
    </source>
</evidence>
<sequence>MQKLVSGLRPLILPYPNDFMGGIFEHTVLSPLVDPEKLLQNVDIHRLHNIIYRDEEETKQVQFVTLAVVYFLSVLMVSRYRDLLDPAHPLVEQTRRTSSDKSDPAPSETTQVTSPGSWRLGTCAPSLPPPKAPAKEEQQLPSEEQTSKADTEGGAAAETSDNHSLQEGNNATAHGSRSESCSSEDDADTEGANYGDEADDDDEEESAATSLGATDSGHNI</sequence>
<dbReference type="Proteomes" id="UP000281553">
    <property type="component" value="Unassembled WGS sequence"/>
</dbReference>
<feature type="compositionally biased region" description="Basic and acidic residues" evidence="1">
    <location>
        <begin position="93"/>
        <end position="103"/>
    </location>
</feature>